<evidence type="ECO:0000313" key="2">
    <source>
        <dbReference type="Proteomes" id="UP000815325"/>
    </source>
</evidence>
<name>A0ABQ7GK40_DUNSA</name>
<reference evidence="1" key="1">
    <citation type="submission" date="2017-08" db="EMBL/GenBank/DDBJ databases">
        <authorList>
            <person name="Polle J.E."/>
            <person name="Barry K."/>
            <person name="Cushman J."/>
            <person name="Schmutz J."/>
            <person name="Tran D."/>
            <person name="Hathwaick L.T."/>
            <person name="Yim W.C."/>
            <person name="Jenkins J."/>
            <person name="Mckie-Krisberg Z.M."/>
            <person name="Prochnik S."/>
            <person name="Lindquist E."/>
            <person name="Dockter R.B."/>
            <person name="Adam C."/>
            <person name="Molina H."/>
            <person name="Bunkerborg J."/>
            <person name="Jin E."/>
            <person name="Buchheim M."/>
            <person name="Magnuson J."/>
        </authorList>
    </citation>
    <scope>NUCLEOTIDE SEQUENCE</scope>
    <source>
        <strain evidence="1">CCAP 19/18</strain>
    </source>
</reference>
<dbReference type="EMBL" id="MU069734">
    <property type="protein sequence ID" value="KAF5834878.1"/>
    <property type="molecule type" value="Genomic_DNA"/>
</dbReference>
<comment type="caution">
    <text evidence="1">The sequence shown here is derived from an EMBL/GenBank/DDBJ whole genome shotgun (WGS) entry which is preliminary data.</text>
</comment>
<proteinExistence type="predicted"/>
<dbReference type="Proteomes" id="UP000815325">
    <property type="component" value="Unassembled WGS sequence"/>
</dbReference>
<accession>A0ABQ7GK40</accession>
<sequence length="185" mass="20679">MKRDRRIALYEPILSRYSQLASHLCAAESLPGSPFQGTFEEHNSLITQVVNLYDVVTGTRVKTLQPTWKQSHTQPGWLSPTSWYSLWVLRCPWWACRVRGLIARGPTRLDSLSRQWQRSPWLAWQPICPSLLPPTSALWVMCCPEACRVKGLIARGPIRSDAPSAAAALSLACVAACMPCIVATY</sequence>
<gene>
    <name evidence="1" type="ORF">DUNSADRAFT_8214</name>
</gene>
<organism evidence="1 2">
    <name type="scientific">Dunaliella salina</name>
    <name type="common">Green alga</name>
    <name type="synonym">Protococcus salinus</name>
    <dbReference type="NCBI Taxonomy" id="3046"/>
    <lineage>
        <taxon>Eukaryota</taxon>
        <taxon>Viridiplantae</taxon>
        <taxon>Chlorophyta</taxon>
        <taxon>core chlorophytes</taxon>
        <taxon>Chlorophyceae</taxon>
        <taxon>CS clade</taxon>
        <taxon>Chlamydomonadales</taxon>
        <taxon>Dunaliellaceae</taxon>
        <taxon>Dunaliella</taxon>
    </lineage>
</organism>
<protein>
    <submittedName>
        <fullName evidence="1">Uncharacterized protein</fullName>
    </submittedName>
</protein>
<keyword evidence="2" id="KW-1185">Reference proteome</keyword>
<evidence type="ECO:0000313" key="1">
    <source>
        <dbReference type="EMBL" id="KAF5834878.1"/>
    </source>
</evidence>